<organism evidence="2 3">
    <name type="scientific">Araneus ventricosus</name>
    <name type="common">Orbweaver spider</name>
    <name type="synonym">Epeira ventricosa</name>
    <dbReference type="NCBI Taxonomy" id="182803"/>
    <lineage>
        <taxon>Eukaryota</taxon>
        <taxon>Metazoa</taxon>
        <taxon>Ecdysozoa</taxon>
        <taxon>Arthropoda</taxon>
        <taxon>Chelicerata</taxon>
        <taxon>Arachnida</taxon>
        <taxon>Araneae</taxon>
        <taxon>Araneomorphae</taxon>
        <taxon>Entelegynae</taxon>
        <taxon>Araneoidea</taxon>
        <taxon>Araneidae</taxon>
        <taxon>Araneus</taxon>
    </lineage>
</organism>
<proteinExistence type="predicted"/>
<evidence type="ECO:0000313" key="2">
    <source>
        <dbReference type="EMBL" id="GBO13582.1"/>
    </source>
</evidence>
<dbReference type="EMBL" id="BGPR01037867">
    <property type="protein sequence ID" value="GBO13582.1"/>
    <property type="molecule type" value="Genomic_DNA"/>
</dbReference>
<protein>
    <submittedName>
        <fullName evidence="2">Uncharacterized protein</fullName>
    </submittedName>
</protein>
<evidence type="ECO:0000313" key="3">
    <source>
        <dbReference type="Proteomes" id="UP000499080"/>
    </source>
</evidence>
<dbReference type="Proteomes" id="UP000499080">
    <property type="component" value="Unassembled WGS sequence"/>
</dbReference>
<accession>A0A4Y2UMX3</accession>
<evidence type="ECO:0000256" key="1">
    <source>
        <dbReference type="SAM" id="MobiDB-lite"/>
    </source>
</evidence>
<keyword evidence="3" id="KW-1185">Reference proteome</keyword>
<reference evidence="2 3" key="1">
    <citation type="journal article" date="2019" name="Sci. Rep.">
        <title>Orb-weaving spider Araneus ventricosus genome elucidates the spidroin gene catalogue.</title>
        <authorList>
            <person name="Kono N."/>
            <person name="Nakamura H."/>
            <person name="Ohtoshi R."/>
            <person name="Moran D.A.P."/>
            <person name="Shinohara A."/>
            <person name="Yoshida Y."/>
            <person name="Fujiwara M."/>
            <person name="Mori M."/>
            <person name="Tomita M."/>
            <person name="Arakawa K."/>
        </authorList>
    </citation>
    <scope>NUCLEOTIDE SEQUENCE [LARGE SCALE GENOMIC DNA]</scope>
</reference>
<gene>
    <name evidence="2" type="ORF">AVEN_167887_1</name>
</gene>
<comment type="caution">
    <text evidence="2">The sequence shown here is derived from an EMBL/GenBank/DDBJ whole genome shotgun (WGS) entry which is preliminary data.</text>
</comment>
<dbReference type="AlphaFoldDB" id="A0A4Y2UMX3"/>
<sequence>MLSLKQDIHEESAPSHLEHFPPDRSNFQSIYLGGSFTETPNRTTGLCIPRLLLLKSSKRDPPPRSNFRTHPSPRSTFCGFRFCERARSPSSGSYFSFMTQRAKWKMSEVGIPNFTPDYVDFSIDEGVSSEALQMA</sequence>
<feature type="region of interest" description="Disordered" evidence="1">
    <location>
        <begin position="1"/>
        <end position="21"/>
    </location>
</feature>
<name>A0A4Y2UMX3_ARAVE</name>